<dbReference type="PANTHER" id="PTHR22943">
    <property type="entry name" value="7-TRANSMEMBRANE DOMAIN RECEPTOR C.ELEGANS"/>
    <property type="match status" value="1"/>
</dbReference>
<feature type="transmembrane region" description="Helical" evidence="1">
    <location>
        <begin position="18"/>
        <end position="36"/>
    </location>
</feature>
<gene>
    <name evidence="2" type="ORF">CRE_04879</name>
</gene>
<evidence type="ECO:0000256" key="1">
    <source>
        <dbReference type="SAM" id="Phobius"/>
    </source>
</evidence>
<feature type="transmembrane region" description="Helical" evidence="1">
    <location>
        <begin position="48"/>
        <end position="65"/>
    </location>
</feature>
<dbReference type="EMBL" id="DS268419">
    <property type="protein sequence ID" value="EFO86845.1"/>
    <property type="molecule type" value="Genomic_DNA"/>
</dbReference>
<name>E3LYM7_CAERE</name>
<evidence type="ECO:0000313" key="2">
    <source>
        <dbReference type="EMBL" id="EFO86845.1"/>
    </source>
</evidence>
<dbReference type="Pfam" id="PF10326">
    <property type="entry name" value="7TM_GPCR_Str"/>
    <property type="match status" value="1"/>
</dbReference>
<accession>E3LYM7</accession>
<dbReference type="InParanoid" id="E3LYM7"/>
<feature type="transmembrane region" description="Helical" evidence="1">
    <location>
        <begin position="137"/>
        <end position="159"/>
    </location>
</feature>
<dbReference type="GO" id="GO:0005886">
    <property type="term" value="C:plasma membrane"/>
    <property type="evidence" value="ECO:0007669"/>
    <property type="project" value="TreeGrafter"/>
</dbReference>
<keyword evidence="1" id="KW-0812">Transmembrane</keyword>
<keyword evidence="1" id="KW-0472">Membrane</keyword>
<evidence type="ECO:0000313" key="3">
    <source>
        <dbReference type="Proteomes" id="UP000008281"/>
    </source>
</evidence>
<protein>
    <submittedName>
        <fullName evidence="2">Uncharacterized protein</fullName>
    </submittedName>
</protein>
<dbReference type="Proteomes" id="UP000008281">
    <property type="component" value="Unassembled WGS sequence"/>
</dbReference>
<reference evidence="2" key="1">
    <citation type="submission" date="2007-07" db="EMBL/GenBank/DDBJ databases">
        <title>PCAP assembly of the Caenorhabditis remanei genome.</title>
        <authorList>
            <consortium name="The Caenorhabditis remanei Sequencing Consortium"/>
            <person name="Wilson R.K."/>
        </authorList>
    </citation>
    <scope>NUCLEOTIDE SEQUENCE [LARGE SCALE GENOMIC DNA]</scope>
    <source>
        <strain evidence="2">PB4641</strain>
    </source>
</reference>
<dbReference type="GO" id="GO:0038022">
    <property type="term" value="F:G protein-coupled olfactory receptor activity"/>
    <property type="evidence" value="ECO:0007669"/>
    <property type="project" value="TreeGrafter"/>
</dbReference>
<organism evidence="3">
    <name type="scientific">Caenorhabditis remanei</name>
    <name type="common">Caenorhabditis vulgaris</name>
    <dbReference type="NCBI Taxonomy" id="31234"/>
    <lineage>
        <taxon>Eukaryota</taxon>
        <taxon>Metazoa</taxon>
        <taxon>Ecdysozoa</taxon>
        <taxon>Nematoda</taxon>
        <taxon>Chromadorea</taxon>
        <taxon>Rhabditida</taxon>
        <taxon>Rhabditina</taxon>
        <taxon>Rhabditomorpha</taxon>
        <taxon>Rhabditoidea</taxon>
        <taxon>Rhabditidae</taxon>
        <taxon>Peloderinae</taxon>
        <taxon>Caenorhabditis</taxon>
    </lineage>
</organism>
<dbReference type="InterPro" id="IPR019428">
    <property type="entry name" value="7TM_GPCR_serpentine_rcpt_Str"/>
</dbReference>
<dbReference type="eggNOG" id="ENOG502TFQ2">
    <property type="taxonomic scope" value="Eukaryota"/>
</dbReference>
<dbReference type="AlphaFoldDB" id="E3LYM7"/>
<dbReference type="HOGENOM" id="CLU_1321988_0_0_1"/>
<dbReference type="GO" id="GO:0042048">
    <property type="term" value="P:olfactory behavior"/>
    <property type="evidence" value="ECO:0007669"/>
    <property type="project" value="TreeGrafter"/>
</dbReference>
<feature type="transmembrane region" description="Helical" evidence="1">
    <location>
        <begin position="94"/>
        <end position="117"/>
    </location>
</feature>
<sequence>MRSDAKLINKIKTWTLDISAFFAISINILLIVLIITKSPKSIGAYKHLMIYIAFFELTYAISYVAEKPDIFTKGSAFLIITNTKESVFPVTLSIWLDVVFIGFYGLSIALLVIHFIYRYLAISNSELLDSFRNWKLVLWLLFPIINAGIWIYAAAVIFASTEDSDRFLKFNKSQIIPYQDILSENFICPRKIMKQGSKIYIMEDRFII</sequence>
<dbReference type="SUPFAM" id="SSF81321">
    <property type="entry name" value="Family A G protein-coupled receptor-like"/>
    <property type="match status" value="1"/>
</dbReference>
<proteinExistence type="predicted"/>
<dbReference type="PANTHER" id="PTHR22943:SF100">
    <property type="entry name" value="SEVEN TM RECEPTOR"/>
    <property type="match status" value="1"/>
</dbReference>
<keyword evidence="1" id="KW-1133">Transmembrane helix</keyword>
<keyword evidence="3" id="KW-1185">Reference proteome</keyword>